<dbReference type="EMBL" id="JAHFZB010000027">
    <property type="protein sequence ID" value="KAK6473392.1"/>
    <property type="molecule type" value="Genomic_DNA"/>
</dbReference>
<dbReference type="SMART" id="SM01381">
    <property type="entry name" value="7TM_GPCR_Srsx"/>
    <property type="match status" value="1"/>
</dbReference>
<keyword evidence="10 11" id="KW-0807">Transducer</keyword>
<organism evidence="13 14">
    <name type="scientific">Huso huso</name>
    <name type="common">Beluga</name>
    <name type="synonym">Acipenser huso</name>
    <dbReference type="NCBI Taxonomy" id="61971"/>
    <lineage>
        <taxon>Eukaryota</taxon>
        <taxon>Metazoa</taxon>
        <taxon>Chordata</taxon>
        <taxon>Craniata</taxon>
        <taxon>Vertebrata</taxon>
        <taxon>Euteleostomi</taxon>
        <taxon>Actinopterygii</taxon>
        <taxon>Chondrostei</taxon>
        <taxon>Acipenseriformes</taxon>
        <taxon>Acipenseridae</taxon>
        <taxon>Huso</taxon>
    </lineage>
</organism>
<dbReference type="InterPro" id="IPR000276">
    <property type="entry name" value="GPCR_Rhodpsn"/>
</dbReference>
<evidence type="ECO:0000256" key="6">
    <source>
        <dbReference type="ARBA" id="ARBA00023136"/>
    </source>
</evidence>
<dbReference type="PANTHER" id="PTHR24246">
    <property type="entry name" value="OLFACTORY RECEPTOR AND ADENOSINE RECEPTOR"/>
    <property type="match status" value="1"/>
</dbReference>
<evidence type="ECO:0000313" key="13">
    <source>
        <dbReference type="EMBL" id="KAK6473392.1"/>
    </source>
</evidence>
<feature type="transmembrane region" description="Helical" evidence="11">
    <location>
        <begin position="44"/>
        <end position="67"/>
    </location>
</feature>
<keyword evidence="7 11" id="KW-1015">Disulfide bond</keyword>
<keyword evidence="2 11" id="KW-1003">Cell membrane</keyword>
<dbReference type="PANTHER" id="PTHR24246:SF18">
    <property type="entry name" value="ADENOSINE RECEPTOR A2B"/>
    <property type="match status" value="1"/>
</dbReference>
<evidence type="ECO:0000256" key="4">
    <source>
        <dbReference type="ARBA" id="ARBA00022989"/>
    </source>
</evidence>
<dbReference type="Pfam" id="PF00001">
    <property type="entry name" value="7tm_1"/>
    <property type="match status" value="1"/>
</dbReference>
<comment type="caution">
    <text evidence="13">The sequence shown here is derived from an EMBL/GenBank/DDBJ whole genome shotgun (WGS) entry which is preliminary data.</text>
</comment>
<feature type="transmembrane region" description="Helical" evidence="11">
    <location>
        <begin position="187"/>
        <end position="209"/>
    </location>
</feature>
<dbReference type="PROSITE" id="PS00237">
    <property type="entry name" value="G_PROTEIN_RECEP_F1_1"/>
    <property type="match status" value="1"/>
</dbReference>
<evidence type="ECO:0000256" key="2">
    <source>
        <dbReference type="ARBA" id="ARBA00022475"/>
    </source>
</evidence>
<feature type="transmembrane region" description="Helical" evidence="11">
    <location>
        <begin position="125"/>
        <end position="144"/>
    </location>
</feature>
<comment type="subcellular location">
    <subcellularLocation>
        <location evidence="1 11">Cell membrane</location>
        <topology evidence="1 11">Multi-pass membrane protein</topology>
    </subcellularLocation>
</comment>
<keyword evidence="5 11" id="KW-0297">G-protein coupled receptor</keyword>
<sequence length="347" mass="39505">MHHFEMNAAYITIELIIAVLAIIGNVLVCWAVAINTTLKNATNYFLVSLAVADILVGFLAIPFAITISIGFNTDFHGCLFLACFVLVLTQSSIFSLLAVAVDRYLAVKIPLRYKELVTGKRAREIIAVLWILSFVIGLIPFLGWNKKDEACYSNTTNQTHRNESSHSNVSCHVPCLFEKVVDMSYMVYFNFLGCVLLPLLIMLGIYIKIFMVARKQLRQIELNCINGDHSRRRLQKEINAAKSLSIIVGLFALCWLPVHILNCLTLFYKDFVNTKPELVMYVAIIFSHANSVVNPIIYAYRIRDFRNTFRKIIYKHILCQKDKVYKSTNGSTYNRDGIERNTTVLLL</sequence>
<evidence type="ECO:0000256" key="8">
    <source>
        <dbReference type="ARBA" id="ARBA00023170"/>
    </source>
</evidence>
<dbReference type="Proteomes" id="UP001369086">
    <property type="component" value="Unassembled WGS sequence"/>
</dbReference>
<dbReference type="InterPro" id="IPR017452">
    <property type="entry name" value="GPCR_Rhodpsn_7TM"/>
</dbReference>
<dbReference type="SUPFAM" id="SSF81321">
    <property type="entry name" value="Family A G protein-coupled receptor-like"/>
    <property type="match status" value="1"/>
</dbReference>
<feature type="transmembrane region" description="Helical" evidence="11">
    <location>
        <begin position="79"/>
        <end position="105"/>
    </location>
</feature>
<feature type="transmembrane region" description="Helical" evidence="11">
    <location>
        <begin position="278"/>
        <end position="300"/>
    </location>
</feature>
<keyword evidence="9 11" id="KW-0325">Glycoprotein</keyword>
<reference evidence="13 14" key="1">
    <citation type="submission" date="2021-05" db="EMBL/GenBank/DDBJ databases">
        <authorList>
            <person name="Zahm M."/>
            <person name="Klopp C."/>
            <person name="Cabau C."/>
            <person name="Kuhl H."/>
            <person name="Suciu R."/>
            <person name="Ciorpac M."/>
            <person name="Holostenco D."/>
            <person name="Gessner J."/>
            <person name="Wuertz S."/>
            <person name="Hohne C."/>
            <person name="Stock M."/>
            <person name="Gislard M."/>
            <person name="Lluch J."/>
            <person name="Milhes M."/>
            <person name="Lampietro C."/>
            <person name="Lopez Roques C."/>
            <person name="Donnadieu C."/>
            <person name="Du K."/>
            <person name="Schartl M."/>
            <person name="Guiguen Y."/>
        </authorList>
    </citation>
    <scope>NUCLEOTIDE SEQUENCE [LARGE SCALE GENOMIC DNA]</scope>
    <source>
        <strain evidence="13">Hh-F2</strain>
        <tissue evidence="13">Blood</tissue>
    </source>
</reference>
<evidence type="ECO:0000256" key="9">
    <source>
        <dbReference type="ARBA" id="ARBA00023180"/>
    </source>
</evidence>
<keyword evidence="4 11" id="KW-1133">Transmembrane helix</keyword>
<keyword evidence="8 11" id="KW-0675">Receptor</keyword>
<keyword evidence="14" id="KW-1185">Reference proteome</keyword>
<dbReference type="PROSITE" id="PS50262">
    <property type="entry name" value="G_PROTEIN_RECEP_F1_2"/>
    <property type="match status" value="1"/>
</dbReference>
<proteinExistence type="inferred from homology"/>
<evidence type="ECO:0000313" key="14">
    <source>
        <dbReference type="Proteomes" id="UP001369086"/>
    </source>
</evidence>
<evidence type="ECO:0000256" key="10">
    <source>
        <dbReference type="ARBA" id="ARBA00023224"/>
    </source>
</evidence>
<accession>A0ABR0YL99</accession>
<keyword evidence="6 11" id="KW-0472">Membrane</keyword>
<protein>
    <submittedName>
        <fullName evidence="13">Adenosine receptor A2b-like</fullName>
    </submittedName>
</protein>
<dbReference type="PRINTS" id="PR00237">
    <property type="entry name" value="GPCRRHODOPSN"/>
</dbReference>
<feature type="transmembrane region" description="Helical" evidence="11">
    <location>
        <begin position="240"/>
        <end position="258"/>
    </location>
</feature>
<evidence type="ECO:0000256" key="7">
    <source>
        <dbReference type="ARBA" id="ARBA00023157"/>
    </source>
</evidence>
<feature type="transmembrane region" description="Helical" evidence="11">
    <location>
        <begin position="6"/>
        <end position="32"/>
    </location>
</feature>
<keyword evidence="3 11" id="KW-0812">Transmembrane</keyword>
<name>A0ABR0YL99_HUSHU</name>
<evidence type="ECO:0000256" key="11">
    <source>
        <dbReference type="RuleBase" id="RU201114"/>
    </source>
</evidence>
<gene>
    <name evidence="13" type="ORF">HHUSO_G26795</name>
</gene>
<dbReference type="Gene3D" id="1.20.1070.10">
    <property type="entry name" value="Rhodopsin 7-helix transmembrane proteins"/>
    <property type="match status" value="1"/>
</dbReference>
<comment type="similarity">
    <text evidence="11">Belongs to the G-protein coupled receptor 1 family.</text>
</comment>
<evidence type="ECO:0000256" key="5">
    <source>
        <dbReference type="ARBA" id="ARBA00023040"/>
    </source>
</evidence>
<evidence type="ECO:0000256" key="1">
    <source>
        <dbReference type="ARBA" id="ARBA00004651"/>
    </source>
</evidence>
<evidence type="ECO:0000259" key="12">
    <source>
        <dbReference type="PROSITE" id="PS50262"/>
    </source>
</evidence>
<evidence type="ECO:0000256" key="3">
    <source>
        <dbReference type="ARBA" id="ARBA00022692"/>
    </source>
</evidence>
<feature type="domain" description="G-protein coupled receptors family 1 profile" evidence="12">
    <location>
        <begin position="24"/>
        <end position="298"/>
    </location>
</feature>
<dbReference type="PRINTS" id="PR00424">
    <property type="entry name" value="ADENOSINER"/>
</dbReference>
<dbReference type="InterPro" id="IPR001634">
    <property type="entry name" value="Adenosn_rcpt"/>
</dbReference>